<dbReference type="EMBL" id="KZ502495">
    <property type="protein sequence ID" value="PKU77487.1"/>
    <property type="molecule type" value="Genomic_DNA"/>
</dbReference>
<protein>
    <submittedName>
        <fullName evidence="1">Uncharacterized protein</fullName>
    </submittedName>
</protein>
<reference evidence="1 2" key="1">
    <citation type="journal article" date="2016" name="Sci. Rep.">
        <title>The Dendrobium catenatum Lindl. genome sequence provides insights into polysaccharide synthase, floral development and adaptive evolution.</title>
        <authorList>
            <person name="Zhang G.Q."/>
            <person name="Xu Q."/>
            <person name="Bian C."/>
            <person name="Tsai W.C."/>
            <person name="Yeh C.M."/>
            <person name="Liu K.W."/>
            <person name="Yoshida K."/>
            <person name="Zhang L.S."/>
            <person name="Chang S.B."/>
            <person name="Chen F."/>
            <person name="Shi Y."/>
            <person name="Su Y.Y."/>
            <person name="Zhang Y.Q."/>
            <person name="Chen L.J."/>
            <person name="Yin Y."/>
            <person name="Lin M."/>
            <person name="Huang H."/>
            <person name="Deng H."/>
            <person name="Wang Z.W."/>
            <person name="Zhu S.L."/>
            <person name="Zhao X."/>
            <person name="Deng C."/>
            <person name="Niu S.C."/>
            <person name="Huang J."/>
            <person name="Wang M."/>
            <person name="Liu G.H."/>
            <person name="Yang H.J."/>
            <person name="Xiao X.J."/>
            <person name="Hsiao Y.Y."/>
            <person name="Wu W.L."/>
            <person name="Chen Y.Y."/>
            <person name="Mitsuda N."/>
            <person name="Ohme-Takagi M."/>
            <person name="Luo Y.B."/>
            <person name="Van de Peer Y."/>
            <person name="Liu Z.J."/>
        </authorList>
    </citation>
    <scope>NUCLEOTIDE SEQUENCE [LARGE SCALE GENOMIC DNA]</scope>
    <source>
        <tissue evidence="1">The whole plant</tissue>
    </source>
</reference>
<name>A0A2I0WP99_9ASPA</name>
<gene>
    <name evidence="1" type="ORF">MA16_Dca019108</name>
</gene>
<evidence type="ECO:0000313" key="1">
    <source>
        <dbReference type="EMBL" id="PKU77487.1"/>
    </source>
</evidence>
<evidence type="ECO:0000313" key="2">
    <source>
        <dbReference type="Proteomes" id="UP000233837"/>
    </source>
</evidence>
<proteinExistence type="predicted"/>
<accession>A0A2I0WP99</accession>
<sequence>MPWKFAVPSYVDRRTTWICLTSQICPEKDHQHQHWVPGRPSQMADRQEIGATKAEIHPPQDPSCCLCLQPNTDQ</sequence>
<keyword evidence="2" id="KW-1185">Reference proteome</keyword>
<reference evidence="1 2" key="2">
    <citation type="journal article" date="2017" name="Nature">
        <title>The Apostasia genome and the evolution of orchids.</title>
        <authorList>
            <person name="Zhang G.Q."/>
            <person name="Liu K.W."/>
            <person name="Li Z."/>
            <person name="Lohaus R."/>
            <person name="Hsiao Y.Y."/>
            <person name="Niu S.C."/>
            <person name="Wang J.Y."/>
            <person name="Lin Y.C."/>
            <person name="Xu Q."/>
            <person name="Chen L.J."/>
            <person name="Yoshida K."/>
            <person name="Fujiwara S."/>
            <person name="Wang Z.W."/>
            <person name="Zhang Y.Q."/>
            <person name="Mitsuda N."/>
            <person name="Wang M."/>
            <person name="Liu G.H."/>
            <person name="Pecoraro L."/>
            <person name="Huang H.X."/>
            <person name="Xiao X.J."/>
            <person name="Lin M."/>
            <person name="Wu X.Y."/>
            <person name="Wu W.L."/>
            <person name="Chen Y.Y."/>
            <person name="Chang S.B."/>
            <person name="Sakamoto S."/>
            <person name="Ohme-Takagi M."/>
            <person name="Yagi M."/>
            <person name="Zeng S.J."/>
            <person name="Shen C.Y."/>
            <person name="Yeh C.M."/>
            <person name="Luo Y.B."/>
            <person name="Tsai W.C."/>
            <person name="Van de Peer Y."/>
            <person name="Liu Z.J."/>
        </authorList>
    </citation>
    <scope>NUCLEOTIDE SEQUENCE [LARGE SCALE GENOMIC DNA]</scope>
    <source>
        <tissue evidence="1">The whole plant</tissue>
    </source>
</reference>
<organism evidence="1 2">
    <name type="scientific">Dendrobium catenatum</name>
    <dbReference type="NCBI Taxonomy" id="906689"/>
    <lineage>
        <taxon>Eukaryota</taxon>
        <taxon>Viridiplantae</taxon>
        <taxon>Streptophyta</taxon>
        <taxon>Embryophyta</taxon>
        <taxon>Tracheophyta</taxon>
        <taxon>Spermatophyta</taxon>
        <taxon>Magnoliopsida</taxon>
        <taxon>Liliopsida</taxon>
        <taxon>Asparagales</taxon>
        <taxon>Orchidaceae</taxon>
        <taxon>Epidendroideae</taxon>
        <taxon>Malaxideae</taxon>
        <taxon>Dendrobiinae</taxon>
        <taxon>Dendrobium</taxon>
    </lineage>
</organism>
<dbReference type="AlphaFoldDB" id="A0A2I0WP99"/>
<dbReference type="Proteomes" id="UP000233837">
    <property type="component" value="Unassembled WGS sequence"/>
</dbReference>